<dbReference type="RefSeq" id="WP_078928862.1">
    <property type="nucleotide sequence ID" value="NZ_FUXX01000022.1"/>
</dbReference>
<evidence type="ECO:0000313" key="3">
    <source>
        <dbReference type="Proteomes" id="UP000242432"/>
    </source>
</evidence>
<dbReference type="InterPro" id="IPR010982">
    <property type="entry name" value="Lambda_DNA-bd_dom_sf"/>
</dbReference>
<keyword evidence="3" id="KW-1185">Reference proteome</keyword>
<evidence type="ECO:0000313" key="2">
    <source>
        <dbReference type="EMBL" id="SKA63550.1"/>
    </source>
</evidence>
<reference evidence="3" key="1">
    <citation type="submission" date="2017-02" db="EMBL/GenBank/DDBJ databases">
        <authorList>
            <person name="Varghese N."/>
            <person name="Submissions S."/>
        </authorList>
    </citation>
    <scope>NUCLEOTIDE SEQUENCE [LARGE SCALE GENOMIC DNA]</scope>
    <source>
        <strain evidence="3">DSM 3072</strain>
    </source>
</reference>
<sequence length="117" mass="13169">MRLTSFGVFIRKFRLDHSITLKDMAEVLGISSPYLSGIECGTRSIPEGFEEKLLSAYKLTGNVATEFKEAIDQSKRQFTLTPNDNLDKTLVGSLNRNLSSLDDERKKMIIKILNGEL</sequence>
<dbReference type="Pfam" id="PF13560">
    <property type="entry name" value="HTH_31"/>
    <property type="match status" value="1"/>
</dbReference>
<protein>
    <submittedName>
        <fullName evidence="2">Helix-turn-helix domain-containing protein</fullName>
    </submittedName>
</protein>
<dbReference type="AlphaFoldDB" id="A0A1T4VF21"/>
<dbReference type="PROSITE" id="PS50943">
    <property type="entry name" value="HTH_CROC1"/>
    <property type="match status" value="1"/>
</dbReference>
<dbReference type="SMART" id="SM00530">
    <property type="entry name" value="HTH_XRE"/>
    <property type="match status" value="1"/>
</dbReference>
<organism evidence="2 3">
    <name type="scientific">Succinivibrio dextrinosolvens DSM 3072</name>
    <dbReference type="NCBI Taxonomy" id="1123324"/>
    <lineage>
        <taxon>Bacteria</taxon>
        <taxon>Pseudomonadati</taxon>
        <taxon>Pseudomonadota</taxon>
        <taxon>Gammaproteobacteria</taxon>
        <taxon>Aeromonadales</taxon>
        <taxon>Succinivibrionaceae</taxon>
        <taxon>Succinivibrio</taxon>
    </lineage>
</organism>
<proteinExistence type="predicted"/>
<dbReference type="InterPro" id="IPR001387">
    <property type="entry name" value="Cro/C1-type_HTH"/>
</dbReference>
<name>A0A1T4VF21_9GAMM</name>
<accession>A0A1T4VF21</accession>
<gene>
    <name evidence="2" type="ORF">SAMN02745213_01404</name>
</gene>
<dbReference type="CDD" id="cd00093">
    <property type="entry name" value="HTH_XRE"/>
    <property type="match status" value="1"/>
</dbReference>
<dbReference type="GO" id="GO:0003677">
    <property type="term" value="F:DNA binding"/>
    <property type="evidence" value="ECO:0007669"/>
    <property type="project" value="InterPro"/>
</dbReference>
<feature type="domain" description="HTH cro/C1-type" evidence="1">
    <location>
        <begin position="10"/>
        <end position="64"/>
    </location>
</feature>
<dbReference type="Gene3D" id="1.10.260.40">
    <property type="entry name" value="lambda repressor-like DNA-binding domains"/>
    <property type="match status" value="1"/>
</dbReference>
<dbReference type="Proteomes" id="UP000242432">
    <property type="component" value="Unassembled WGS sequence"/>
</dbReference>
<dbReference type="SUPFAM" id="SSF47413">
    <property type="entry name" value="lambda repressor-like DNA-binding domains"/>
    <property type="match status" value="1"/>
</dbReference>
<evidence type="ECO:0000259" key="1">
    <source>
        <dbReference type="PROSITE" id="PS50943"/>
    </source>
</evidence>
<dbReference type="EMBL" id="FUXX01000022">
    <property type="protein sequence ID" value="SKA63550.1"/>
    <property type="molecule type" value="Genomic_DNA"/>
</dbReference>